<dbReference type="InterPro" id="IPR012337">
    <property type="entry name" value="RNaseH-like_sf"/>
</dbReference>
<dbReference type="Pfam" id="PF04937">
    <property type="entry name" value="DUF659"/>
    <property type="match status" value="1"/>
</dbReference>
<gene>
    <name evidence="4" type="ORF">LSAT_V11C800389850</name>
</gene>
<evidence type="ECO:0000313" key="5">
    <source>
        <dbReference type="Proteomes" id="UP000235145"/>
    </source>
</evidence>
<dbReference type="InterPro" id="IPR008906">
    <property type="entry name" value="HATC_C_dom"/>
</dbReference>
<evidence type="ECO:0000259" key="2">
    <source>
        <dbReference type="Pfam" id="PF04937"/>
    </source>
</evidence>
<sequence>MPRQQHISLSPQTTPTTPESISIVQLQKGMPPGVKEDDICRKHGKRVEGTIKWVLCNYRPNVDKGGITRHKHHLAGDSTSKQDKVERNRIPHFDDDVVDINDEDEEEAGEVPLSLGKSAISSSKSTLHNKKVKGALDTHFRPSNETGKKKGYLVGAPEHNQLHKKLRGDAVQKFAHWMYDAGLAFNTAKYDSLGPALEAIAIHGPDLKPPSYHEVRAPLLKLEKEHTKKLLILNETEKKAIGCSLMVDGSMFLESVDASSYSNTGSMLFIAANNVLAGKMVEAKYPHIYWTLCAVHCIDLMLEDNFKTLDKAIAVNTYIYNCTLLLNMLRDFTGQRDMIRPAKTRFVTALLTLNCFRSHKTSLRKLFTSEAWNKSSFWININIAVKGDEPLLAVLRLVESERKSAMGYIYEAMDKAKEQIAYSFNNKFNEYKAFFKIIDDRWNCQLHQDLHATGHYLNLSIFYNNPGVKEDSEVIKGLMVCIHKMSSEEDETKIRQELSIYTGAEELFAQHMVVKLRTTLAPTKWWMQYGSSTPTLKKFAVKVLSLTCNSSGCERNRSVFEHVNPFEKRNRLERKKLNDLVYIKYNRALRRKYDMRDMINPIILEDSHIHDPFEWLVSDDDGLVFEGDDLRWDVVAEAIGVDESVHLTRRTTTPGGRQGVAESRSQGRARARQLHLVDEPEEENNVGFYKEFVEIKGEEELVLEEDEDNDYSISGILEFTLLES</sequence>
<dbReference type="AlphaFoldDB" id="A0A9R1WWX3"/>
<dbReference type="EMBL" id="NBSK02000008">
    <property type="protein sequence ID" value="KAJ0189594.1"/>
    <property type="molecule type" value="Genomic_DNA"/>
</dbReference>
<dbReference type="SUPFAM" id="SSF53098">
    <property type="entry name" value="Ribonuclease H-like"/>
    <property type="match status" value="1"/>
</dbReference>
<comment type="caution">
    <text evidence="4">The sequence shown here is derived from an EMBL/GenBank/DDBJ whole genome shotgun (WGS) entry which is preliminary data.</text>
</comment>
<dbReference type="GO" id="GO:0046983">
    <property type="term" value="F:protein dimerization activity"/>
    <property type="evidence" value="ECO:0007669"/>
    <property type="project" value="InterPro"/>
</dbReference>
<keyword evidence="5" id="KW-1185">Reference proteome</keyword>
<protein>
    <recommendedName>
        <fullName evidence="6">DUF659 domain-containing protein</fullName>
    </recommendedName>
</protein>
<dbReference type="Pfam" id="PF05699">
    <property type="entry name" value="Dimer_Tnp_hAT"/>
    <property type="match status" value="1"/>
</dbReference>
<accession>A0A9R1WWX3</accession>
<evidence type="ECO:0000259" key="3">
    <source>
        <dbReference type="Pfam" id="PF05699"/>
    </source>
</evidence>
<feature type="region of interest" description="Disordered" evidence="1">
    <location>
        <begin position="1"/>
        <end position="20"/>
    </location>
</feature>
<name>A0A9R1WWX3_LACSA</name>
<evidence type="ECO:0000313" key="4">
    <source>
        <dbReference type="EMBL" id="KAJ0189594.1"/>
    </source>
</evidence>
<feature type="domain" description="HAT C-terminal dimerisation" evidence="3">
    <location>
        <begin position="510"/>
        <end position="586"/>
    </location>
</feature>
<dbReference type="PANTHER" id="PTHR32166:SF74">
    <property type="entry name" value="OS05G0256350 PROTEIN"/>
    <property type="match status" value="1"/>
</dbReference>
<organism evidence="4 5">
    <name type="scientific">Lactuca sativa</name>
    <name type="common">Garden lettuce</name>
    <dbReference type="NCBI Taxonomy" id="4236"/>
    <lineage>
        <taxon>Eukaryota</taxon>
        <taxon>Viridiplantae</taxon>
        <taxon>Streptophyta</taxon>
        <taxon>Embryophyta</taxon>
        <taxon>Tracheophyta</taxon>
        <taxon>Spermatophyta</taxon>
        <taxon>Magnoliopsida</taxon>
        <taxon>eudicotyledons</taxon>
        <taxon>Gunneridae</taxon>
        <taxon>Pentapetalae</taxon>
        <taxon>asterids</taxon>
        <taxon>campanulids</taxon>
        <taxon>Asterales</taxon>
        <taxon>Asteraceae</taxon>
        <taxon>Cichorioideae</taxon>
        <taxon>Cichorieae</taxon>
        <taxon>Lactucinae</taxon>
        <taxon>Lactuca</taxon>
    </lineage>
</organism>
<evidence type="ECO:0000256" key="1">
    <source>
        <dbReference type="SAM" id="MobiDB-lite"/>
    </source>
</evidence>
<proteinExistence type="predicted"/>
<reference evidence="4 5" key="1">
    <citation type="journal article" date="2017" name="Nat. Commun.">
        <title>Genome assembly with in vitro proximity ligation data and whole-genome triplication in lettuce.</title>
        <authorList>
            <person name="Reyes-Chin-Wo S."/>
            <person name="Wang Z."/>
            <person name="Yang X."/>
            <person name="Kozik A."/>
            <person name="Arikit S."/>
            <person name="Song C."/>
            <person name="Xia L."/>
            <person name="Froenicke L."/>
            <person name="Lavelle D.O."/>
            <person name="Truco M.J."/>
            <person name="Xia R."/>
            <person name="Zhu S."/>
            <person name="Xu C."/>
            <person name="Xu H."/>
            <person name="Xu X."/>
            <person name="Cox K."/>
            <person name="Korf I."/>
            <person name="Meyers B.C."/>
            <person name="Michelmore R.W."/>
        </authorList>
    </citation>
    <scope>NUCLEOTIDE SEQUENCE [LARGE SCALE GENOMIC DNA]</scope>
    <source>
        <strain evidence="5">cv. Salinas</strain>
        <tissue evidence="4">Seedlings</tissue>
    </source>
</reference>
<dbReference type="Proteomes" id="UP000235145">
    <property type="component" value="Unassembled WGS sequence"/>
</dbReference>
<evidence type="ECO:0008006" key="6">
    <source>
        <dbReference type="Google" id="ProtNLM"/>
    </source>
</evidence>
<feature type="domain" description="DUF659" evidence="2">
    <location>
        <begin position="271"/>
        <end position="307"/>
    </location>
</feature>
<dbReference type="InterPro" id="IPR007021">
    <property type="entry name" value="DUF659"/>
</dbReference>
<dbReference type="PANTHER" id="PTHR32166">
    <property type="entry name" value="OSJNBA0013A04.12 PROTEIN"/>
    <property type="match status" value="1"/>
</dbReference>